<dbReference type="PRINTS" id="PR00080">
    <property type="entry name" value="SDRFAMILY"/>
</dbReference>
<gene>
    <name evidence="4" type="primary">fabG_5</name>
    <name evidence="4" type="ORF">Prubr_52070</name>
</gene>
<dbReference type="FunFam" id="3.40.50.720:FF:000084">
    <property type="entry name" value="Short-chain dehydrogenase reductase"/>
    <property type="match status" value="1"/>
</dbReference>
<dbReference type="PANTHER" id="PTHR43943">
    <property type="entry name" value="DEHYDROGENASE/REDUCTASE (SDR FAMILY) MEMBER 4"/>
    <property type="match status" value="1"/>
</dbReference>
<dbReference type="Gene3D" id="3.40.50.720">
    <property type="entry name" value="NAD(P)-binding Rossmann-like Domain"/>
    <property type="match status" value="1"/>
</dbReference>
<organism evidence="4 5">
    <name type="scientific">Polymorphospora rubra</name>
    <dbReference type="NCBI Taxonomy" id="338584"/>
    <lineage>
        <taxon>Bacteria</taxon>
        <taxon>Bacillati</taxon>
        <taxon>Actinomycetota</taxon>
        <taxon>Actinomycetes</taxon>
        <taxon>Micromonosporales</taxon>
        <taxon>Micromonosporaceae</taxon>
        <taxon>Polymorphospora</taxon>
    </lineage>
</organism>
<dbReference type="PROSITE" id="PS00061">
    <property type="entry name" value="ADH_SHORT"/>
    <property type="match status" value="1"/>
</dbReference>
<keyword evidence="5" id="KW-1185">Reference proteome</keyword>
<protein>
    <submittedName>
        <fullName evidence="4">3-oxoacyl-ACP reductase</fullName>
    </submittedName>
</protein>
<feature type="domain" description="Ketoreductase" evidence="3">
    <location>
        <begin position="25"/>
        <end position="198"/>
    </location>
</feature>
<dbReference type="Proteomes" id="UP000680866">
    <property type="component" value="Chromosome"/>
</dbReference>
<dbReference type="CDD" id="cd05233">
    <property type="entry name" value="SDR_c"/>
    <property type="match status" value="1"/>
</dbReference>
<dbReference type="GO" id="GO:0016491">
    <property type="term" value="F:oxidoreductase activity"/>
    <property type="evidence" value="ECO:0007669"/>
    <property type="project" value="UniProtKB-KW"/>
</dbReference>
<dbReference type="KEGG" id="pry:Prubr_52070"/>
<dbReference type="InterPro" id="IPR002347">
    <property type="entry name" value="SDR_fam"/>
</dbReference>
<dbReference type="SMART" id="SM00822">
    <property type="entry name" value="PKS_KR"/>
    <property type="match status" value="1"/>
</dbReference>
<dbReference type="InterPro" id="IPR020904">
    <property type="entry name" value="Sc_DH/Rdtase_CS"/>
</dbReference>
<evidence type="ECO:0000256" key="2">
    <source>
        <dbReference type="ARBA" id="ARBA00023002"/>
    </source>
</evidence>
<dbReference type="PRINTS" id="PR00081">
    <property type="entry name" value="GDHRDH"/>
</dbReference>
<dbReference type="InterPro" id="IPR036291">
    <property type="entry name" value="NAD(P)-bd_dom_sf"/>
</dbReference>
<sequence length="270" mass="27239">MTELVGLSKIRTVTAKSEHPRLAGRVALVTGASRGIGLAVARRLVAEGARVVITGRKAAPLAEAVTALGGPTVAHGVPGATDDPEHRARTIAETTETFGPLDILVNNAGTNPVYGPLTGLDLGAARKIMEVNVLAVLGWVQQARAAGFGEHGGAVVNVSSVSALKPATGIAFYGISKAALNQLTAALAVELAPRIRVNAVAPAVVKTRFAAALYEGREAEVAAGYPLGRLGEPADVAAAVAFLAGPDAAWITGQTLVVDGGLTVADRAAG</sequence>
<dbReference type="SUPFAM" id="SSF51735">
    <property type="entry name" value="NAD(P)-binding Rossmann-fold domains"/>
    <property type="match status" value="1"/>
</dbReference>
<proteinExistence type="inferred from homology"/>
<reference evidence="4" key="1">
    <citation type="submission" date="2020-08" db="EMBL/GenBank/DDBJ databases">
        <title>Whole genome shotgun sequence of Polymorphospora rubra NBRC 101157.</title>
        <authorList>
            <person name="Komaki H."/>
            <person name="Tamura T."/>
        </authorList>
    </citation>
    <scope>NUCLEOTIDE SEQUENCE</scope>
    <source>
        <strain evidence="4">NBRC 101157</strain>
    </source>
</reference>
<name>A0A810N476_9ACTN</name>
<dbReference type="PANTHER" id="PTHR43943:SF2">
    <property type="entry name" value="DEHYDROGENASE_REDUCTASE 4"/>
    <property type="match status" value="1"/>
</dbReference>
<dbReference type="Pfam" id="PF13561">
    <property type="entry name" value="adh_short_C2"/>
    <property type="match status" value="1"/>
</dbReference>
<dbReference type="NCBIfam" id="NF005559">
    <property type="entry name" value="PRK07231.1"/>
    <property type="match status" value="1"/>
</dbReference>
<evidence type="ECO:0000313" key="4">
    <source>
        <dbReference type="EMBL" id="BCJ68186.1"/>
    </source>
</evidence>
<evidence type="ECO:0000256" key="1">
    <source>
        <dbReference type="ARBA" id="ARBA00006484"/>
    </source>
</evidence>
<comment type="similarity">
    <text evidence="1">Belongs to the short-chain dehydrogenases/reductases (SDR) family.</text>
</comment>
<dbReference type="EMBL" id="AP023359">
    <property type="protein sequence ID" value="BCJ68186.1"/>
    <property type="molecule type" value="Genomic_DNA"/>
</dbReference>
<dbReference type="InterPro" id="IPR057326">
    <property type="entry name" value="KR_dom"/>
</dbReference>
<evidence type="ECO:0000313" key="5">
    <source>
        <dbReference type="Proteomes" id="UP000680866"/>
    </source>
</evidence>
<keyword evidence="2" id="KW-0560">Oxidoreductase</keyword>
<accession>A0A810N476</accession>
<evidence type="ECO:0000259" key="3">
    <source>
        <dbReference type="SMART" id="SM00822"/>
    </source>
</evidence>
<dbReference type="AlphaFoldDB" id="A0A810N476"/>